<organism evidence="1 2">
    <name type="scientific">Micromonospora rubida</name>
    <dbReference type="NCBI Taxonomy" id="2697657"/>
    <lineage>
        <taxon>Bacteria</taxon>
        <taxon>Bacillati</taxon>
        <taxon>Actinomycetota</taxon>
        <taxon>Actinomycetes</taxon>
        <taxon>Micromonosporales</taxon>
        <taxon>Micromonosporaceae</taxon>
        <taxon>Micromonospora</taxon>
    </lineage>
</organism>
<reference evidence="1 2" key="1">
    <citation type="submission" date="2024-10" db="EMBL/GenBank/DDBJ databases">
        <title>The Natural Products Discovery Center: Release of the First 8490 Sequenced Strains for Exploring Actinobacteria Biosynthetic Diversity.</title>
        <authorList>
            <person name="Kalkreuter E."/>
            <person name="Kautsar S.A."/>
            <person name="Yang D."/>
            <person name="Bader C.D."/>
            <person name="Teijaro C.N."/>
            <person name="Fluegel L."/>
            <person name="Davis C.M."/>
            <person name="Simpson J.R."/>
            <person name="Lauterbach L."/>
            <person name="Steele A.D."/>
            <person name="Gui C."/>
            <person name="Meng S."/>
            <person name="Li G."/>
            <person name="Viehrig K."/>
            <person name="Ye F."/>
            <person name="Su P."/>
            <person name="Kiefer A.F."/>
            <person name="Nichols A."/>
            <person name="Cepeda A.J."/>
            <person name="Yan W."/>
            <person name="Fan B."/>
            <person name="Jiang Y."/>
            <person name="Adhikari A."/>
            <person name="Zheng C.-J."/>
            <person name="Schuster L."/>
            <person name="Cowan T.M."/>
            <person name="Smanski M.J."/>
            <person name="Chevrette M.G."/>
            <person name="De Carvalho L.P.S."/>
            <person name="Shen B."/>
        </authorList>
    </citation>
    <scope>NUCLEOTIDE SEQUENCE [LARGE SCALE GENOMIC DNA]</scope>
    <source>
        <strain evidence="1 2">NPDC021253</strain>
    </source>
</reference>
<comment type="caution">
    <text evidence="1">The sequence shown here is derived from an EMBL/GenBank/DDBJ whole genome shotgun (WGS) entry which is preliminary data.</text>
</comment>
<evidence type="ECO:0000313" key="1">
    <source>
        <dbReference type="EMBL" id="MFI0793581.1"/>
    </source>
</evidence>
<dbReference type="EMBL" id="JBIRPU010000007">
    <property type="protein sequence ID" value="MFI0793581.1"/>
    <property type="molecule type" value="Genomic_DNA"/>
</dbReference>
<evidence type="ECO:0000313" key="2">
    <source>
        <dbReference type="Proteomes" id="UP001611075"/>
    </source>
</evidence>
<accession>A0ABW7SIQ7</accession>
<name>A0ABW7SIQ7_9ACTN</name>
<proteinExistence type="predicted"/>
<keyword evidence="2" id="KW-1185">Reference proteome</keyword>
<protein>
    <submittedName>
        <fullName evidence="1">Uncharacterized protein</fullName>
    </submittedName>
</protein>
<sequence>MPFTAGEVAYLRSQSLGRLATIGGAGFPHRVRAGADALAPADGPGGAELIRIHPVRIVAGGIDAGWGARAVGRTVGAALAHEGGQR</sequence>
<dbReference type="RefSeq" id="WP_396679148.1">
    <property type="nucleotide sequence ID" value="NZ_JBIRPU010000007.1"/>
</dbReference>
<dbReference type="Proteomes" id="UP001611075">
    <property type="component" value="Unassembled WGS sequence"/>
</dbReference>
<gene>
    <name evidence="1" type="ORF">ACH4OY_12950</name>
</gene>